<sequence length="244" mass="25703">MPDDAGARGNGRRLVLWDVDLTLVDYRGIGGDWYRRALAAVTGHEMGRVPTFPGRTERSITREILAAHGFAGSDELIERMYAELVAIAERERAHLPEKGHALPGAAEILAALDELPHVVQTLVTGNLAEVAHYKLAAFGLDEFVDLDIGGYGSVSEHRADLVADAVRRAGDKHGVDFPPDAVVVLGDTPNDVAAALAHGAVAVGVATGRSDEAELRESGAQVVLPDLTEIDAVLAAVLTDPVGA</sequence>
<gene>
    <name evidence="1" type="ORF">GTS_21730</name>
</gene>
<dbReference type="AlphaFoldDB" id="A0A4D4J640"/>
<dbReference type="PANTHER" id="PTHR43434">
    <property type="entry name" value="PHOSPHOGLYCOLATE PHOSPHATASE"/>
    <property type="match status" value="1"/>
</dbReference>
<dbReference type="GO" id="GO:0006281">
    <property type="term" value="P:DNA repair"/>
    <property type="evidence" value="ECO:0007669"/>
    <property type="project" value="TreeGrafter"/>
</dbReference>
<protein>
    <submittedName>
        <fullName evidence="1">Haloacid dehalogenase</fullName>
    </submittedName>
</protein>
<dbReference type="OrthoDB" id="9781769at2"/>
<dbReference type="PANTHER" id="PTHR43434:SF19">
    <property type="entry name" value="PHOSPHONOACETALDEHYDE HYDROLASE"/>
    <property type="match status" value="1"/>
</dbReference>
<dbReference type="InterPro" id="IPR036412">
    <property type="entry name" value="HAD-like_sf"/>
</dbReference>
<dbReference type="InterPro" id="IPR050155">
    <property type="entry name" value="HAD-like_hydrolase_sf"/>
</dbReference>
<dbReference type="EMBL" id="BJFL01000008">
    <property type="protein sequence ID" value="GDY30540.1"/>
    <property type="molecule type" value="Genomic_DNA"/>
</dbReference>
<evidence type="ECO:0000313" key="2">
    <source>
        <dbReference type="Proteomes" id="UP000298860"/>
    </source>
</evidence>
<organism evidence="1 2">
    <name type="scientific">Gandjariella thermophila</name>
    <dbReference type="NCBI Taxonomy" id="1931992"/>
    <lineage>
        <taxon>Bacteria</taxon>
        <taxon>Bacillati</taxon>
        <taxon>Actinomycetota</taxon>
        <taxon>Actinomycetes</taxon>
        <taxon>Pseudonocardiales</taxon>
        <taxon>Pseudonocardiaceae</taxon>
        <taxon>Gandjariella</taxon>
    </lineage>
</organism>
<evidence type="ECO:0000313" key="1">
    <source>
        <dbReference type="EMBL" id="GDY30540.1"/>
    </source>
</evidence>
<dbReference type="SFLD" id="SFLDS00003">
    <property type="entry name" value="Haloacid_Dehalogenase"/>
    <property type="match status" value="1"/>
</dbReference>
<dbReference type="InterPro" id="IPR023198">
    <property type="entry name" value="PGP-like_dom2"/>
</dbReference>
<reference evidence="2" key="1">
    <citation type="submission" date="2019-04" db="EMBL/GenBank/DDBJ databases">
        <title>Draft genome sequence of Pseudonocardiaceae bacterium SL3-2-4.</title>
        <authorList>
            <person name="Ningsih F."/>
            <person name="Yokota A."/>
            <person name="Sakai Y."/>
            <person name="Nanatani K."/>
            <person name="Yabe S."/>
            <person name="Oetari A."/>
            <person name="Sjamsuridzal W."/>
        </authorList>
    </citation>
    <scope>NUCLEOTIDE SEQUENCE [LARGE SCALE GENOMIC DNA]</scope>
    <source>
        <strain evidence="2">SL3-2-4</strain>
    </source>
</reference>
<dbReference type="Proteomes" id="UP000298860">
    <property type="component" value="Unassembled WGS sequence"/>
</dbReference>
<dbReference type="Gene3D" id="1.10.150.240">
    <property type="entry name" value="Putative phosphatase, domain 2"/>
    <property type="match status" value="1"/>
</dbReference>
<keyword evidence="2" id="KW-1185">Reference proteome</keyword>
<proteinExistence type="predicted"/>
<dbReference type="GO" id="GO:0008967">
    <property type="term" value="F:phosphoglycolate phosphatase activity"/>
    <property type="evidence" value="ECO:0007669"/>
    <property type="project" value="TreeGrafter"/>
</dbReference>
<dbReference type="Gene3D" id="3.40.50.1000">
    <property type="entry name" value="HAD superfamily/HAD-like"/>
    <property type="match status" value="1"/>
</dbReference>
<dbReference type="SUPFAM" id="SSF56784">
    <property type="entry name" value="HAD-like"/>
    <property type="match status" value="1"/>
</dbReference>
<dbReference type="InterPro" id="IPR023214">
    <property type="entry name" value="HAD_sf"/>
</dbReference>
<name>A0A4D4J640_9PSEU</name>
<accession>A0A4D4J640</accession>
<dbReference type="GO" id="GO:0005829">
    <property type="term" value="C:cytosol"/>
    <property type="evidence" value="ECO:0007669"/>
    <property type="project" value="TreeGrafter"/>
</dbReference>
<dbReference type="SFLD" id="SFLDG01129">
    <property type="entry name" value="C1.5:_HAD__Beta-PGM__Phosphata"/>
    <property type="match status" value="1"/>
</dbReference>
<comment type="caution">
    <text evidence="1">The sequence shown here is derived from an EMBL/GenBank/DDBJ whole genome shotgun (WGS) entry which is preliminary data.</text>
</comment>
<dbReference type="RefSeq" id="WP_137813659.1">
    <property type="nucleotide sequence ID" value="NZ_BJFL01000008.1"/>
</dbReference>
<dbReference type="Pfam" id="PF12710">
    <property type="entry name" value="HAD"/>
    <property type="match status" value="1"/>
</dbReference>